<keyword evidence="1" id="KW-0472">Membrane</keyword>
<feature type="domain" description="Acyltransferase 3" evidence="2">
    <location>
        <begin position="7"/>
        <end position="336"/>
    </location>
</feature>
<proteinExistence type="predicted"/>
<protein>
    <recommendedName>
        <fullName evidence="2">Acyltransferase 3 domain-containing protein</fullName>
    </recommendedName>
</protein>
<keyword evidence="1" id="KW-1133">Transmembrane helix</keyword>
<feature type="transmembrane region" description="Helical" evidence="1">
    <location>
        <begin position="40"/>
        <end position="61"/>
    </location>
</feature>
<dbReference type="Pfam" id="PF01757">
    <property type="entry name" value="Acyl_transf_3"/>
    <property type="match status" value="1"/>
</dbReference>
<dbReference type="GO" id="GO:0016747">
    <property type="term" value="F:acyltransferase activity, transferring groups other than amino-acyl groups"/>
    <property type="evidence" value="ECO:0007669"/>
    <property type="project" value="InterPro"/>
</dbReference>
<dbReference type="InterPro" id="IPR002656">
    <property type="entry name" value="Acyl_transf_3_dom"/>
</dbReference>
<comment type="caution">
    <text evidence="3">The sequence shown here is derived from an EMBL/GenBank/DDBJ whole genome shotgun (WGS) entry which is preliminary data.</text>
</comment>
<feature type="transmembrane region" description="Helical" evidence="1">
    <location>
        <begin position="316"/>
        <end position="339"/>
    </location>
</feature>
<feature type="transmembrane region" description="Helical" evidence="1">
    <location>
        <begin position="138"/>
        <end position="156"/>
    </location>
</feature>
<dbReference type="GO" id="GO:0000271">
    <property type="term" value="P:polysaccharide biosynthetic process"/>
    <property type="evidence" value="ECO:0007669"/>
    <property type="project" value="TreeGrafter"/>
</dbReference>
<feature type="transmembrane region" description="Helical" evidence="1">
    <location>
        <begin position="193"/>
        <end position="211"/>
    </location>
</feature>
<dbReference type="PANTHER" id="PTHR23028">
    <property type="entry name" value="ACETYLTRANSFERASE"/>
    <property type="match status" value="1"/>
</dbReference>
<dbReference type="InterPro" id="IPR050879">
    <property type="entry name" value="Acyltransferase_3"/>
</dbReference>
<gene>
    <name evidence="3" type="ORF">DI526_07340</name>
</gene>
<dbReference type="RefSeq" id="WP_304276131.1">
    <property type="nucleotide sequence ID" value="NZ_QFQZ01000016.1"/>
</dbReference>
<evidence type="ECO:0000313" key="3">
    <source>
        <dbReference type="EMBL" id="PZR35390.1"/>
    </source>
</evidence>
<evidence type="ECO:0000259" key="2">
    <source>
        <dbReference type="Pfam" id="PF01757"/>
    </source>
</evidence>
<dbReference type="Proteomes" id="UP000249393">
    <property type="component" value="Unassembled WGS sequence"/>
</dbReference>
<keyword evidence="1" id="KW-0812">Transmembrane</keyword>
<reference evidence="3 4" key="1">
    <citation type="submission" date="2017-08" db="EMBL/GenBank/DDBJ databases">
        <title>Infants hospitalized years apart are colonized by the same room-sourced microbial strains.</title>
        <authorList>
            <person name="Brooks B."/>
            <person name="Olm M.R."/>
            <person name="Firek B.A."/>
            <person name="Baker R."/>
            <person name="Thomas B.C."/>
            <person name="Morowitz M.J."/>
            <person name="Banfield J.F."/>
        </authorList>
    </citation>
    <scope>NUCLEOTIDE SEQUENCE [LARGE SCALE GENOMIC DNA]</scope>
    <source>
        <strain evidence="3">S2_003_000_R2_4</strain>
    </source>
</reference>
<accession>A0A2W5V6D7</accession>
<dbReference type="EMBL" id="QFQZ01000016">
    <property type="protein sequence ID" value="PZR35390.1"/>
    <property type="molecule type" value="Genomic_DNA"/>
</dbReference>
<feature type="transmembrane region" description="Helical" evidence="1">
    <location>
        <begin position="163"/>
        <end position="181"/>
    </location>
</feature>
<dbReference type="PANTHER" id="PTHR23028:SF131">
    <property type="entry name" value="BLR2367 PROTEIN"/>
    <property type="match status" value="1"/>
</dbReference>
<name>A0A2W5V6D7_9CAUL</name>
<feature type="transmembrane region" description="Helical" evidence="1">
    <location>
        <begin position="82"/>
        <end position="99"/>
    </location>
</feature>
<feature type="transmembrane region" description="Helical" evidence="1">
    <location>
        <begin position="223"/>
        <end position="246"/>
    </location>
</feature>
<evidence type="ECO:0000256" key="1">
    <source>
        <dbReference type="SAM" id="Phobius"/>
    </source>
</evidence>
<dbReference type="AlphaFoldDB" id="A0A2W5V6D7"/>
<sequence>MSKLPHLEMLRGVAASLVVADHGLTSLVAAGSLPAEITPYAYLLGMMGVVVFFVISGFLMVRTTASVPGGPATAVDFGARRLLRIVPLYYIATLAQVLTDSLKGAPPTMGEIVKSLLFIPYGPSFDQPMHPIVGQGWTLNYEMFFYALFAVMLLAPRAWSAKILLALLMLLVGVGALMRPLAPYTPPTTALQFWADPVLLYFAFGMMLGMAERRFGPWTGMRWSIPASLALVALAAAIFHFGGVTFPVSLEWQVVFGVLAAIIVVVCIADHTPADGWVARLLVACGSASFSTYLFHTRILNLGLRAWSKLPAVLDHPLLLIIALVVSANAVGYAIYRLVERPVDRLLRRIFWAKLPKRPQPQAA</sequence>
<feature type="transmembrane region" description="Helical" evidence="1">
    <location>
        <begin position="277"/>
        <end position="296"/>
    </location>
</feature>
<feature type="transmembrane region" description="Helical" evidence="1">
    <location>
        <begin position="252"/>
        <end position="270"/>
    </location>
</feature>
<evidence type="ECO:0000313" key="4">
    <source>
        <dbReference type="Proteomes" id="UP000249393"/>
    </source>
</evidence>
<organism evidence="3 4">
    <name type="scientific">Caulobacter segnis</name>
    <dbReference type="NCBI Taxonomy" id="88688"/>
    <lineage>
        <taxon>Bacteria</taxon>
        <taxon>Pseudomonadati</taxon>
        <taxon>Pseudomonadota</taxon>
        <taxon>Alphaproteobacteria</taxon>
        <taxon>Caulobacterales</taxon>
        <taxon>Caulobacteraceae</taxon>
        <taxon>Caulobacter</taxon>
    </lineage>
</organism>
<dbReference type="GO" id="GO:0016020">
    <property type="term" value="C:membrane"/>
    <property type="evidence" value="ECO:0007669"/>
    <property type="project" value="TreeGrafter"/>
</dbReference>